<dbReference type="SMART" id="SM00899">
    <property type="entry name" value="FeoA"/>
    <property type="match status" value="1"/>
</dbReference>
<dbReference type="PANTHER" id="PTHR43151:SF1">
    <property type="entry name" value="SSR2333 PROTEIN"/>
    <property type="match status" value="1"/>
</dbReference>
<accession>X1P6Z7</accession>
<evidence type="ECO:0000313" key="3">
    <source>
        <dbReference type="EMBL" id="GAI52067.1"/>
    </source>
</evidence>
<proteinExistence type="predicted"/>
<dbReference type="InterPro" id="IPR038157">
    <property type="entry name" value="FeoA_core_dom"/>
</dbReference>
<dbReference type="InterPro" id="IPR008988">
    <property type="entry name" value="Transcriptional_repressor_C"/>
</dbReference>
<keyword evidence="1" id="KW-0408">Iron</keyword>
<dbReference type="AlphaFoldDB" id="X1P6Z7"/>
<organism evidence="3">
    <name type="scientific">marine sediment metagenome</name>
    <dbReference type="NCBI Taxonomy" id="412755"/>
    <lineage>
        <taxon>unclassified sequences</taxon>
        <taxon>metagenomes</taxon>
        <taxon>ecological metagenomes</taxon>
    </lineage>
</organism>
<dbReference type="Gene3D" id="2.30.30.90">
    <property type="match status" value="1"/>
</dbReference>
<reference evidence="3" key="1">
    <citation type="journal article" date="2014" name="Front. Microbiol.">
        <title>High frequency of phylogenetically diverse reductive dehalogenase-homologous genes in deep subseafloor sedimentary metagenomes.</title>
        <authorList>
            <person name="Kawai M."/>
            <person name="Futagami T."/>
            <person name="Toyoda A."/>
            <person name="Takaki Y."/>
            <person name="Nishi S."/>
            <person name="Hori S."/>
            <person name="Arai W."/>
            <person name="Tsubouchi T."/>
            <person name="Morono Y."/>
            <person name="Uchiyama I."/>
            <person name="Ito T."/>
            <person name="Fujiyama A."/>
            <person name="Inagaki F."/>
            <person name="Takami H."/>
        </authorList>
    </citation>
    <scope>NUCLEOTIDE SEQUENCE</scope>
    <source>
        <strain evidence="3">Expedition CK06-06</strain>
    </source>
</reference>
<gene>
    <name evidence="3" type="ORF">S06H3_58084</name>
</gene>
<feature type="domain" description="Ferrous iron transporter FeoA-like" evidence="2">
    <location>
        <begin position="3"/>
        <end position="75"/>
    </location>
</feature>
<protein>
    <recommendedName>
        <fullName evidence="2">Ferrous iron transporter FeoA-like domain-containing protein</fullName>
    </recommendedName>
</protein>
<dbReference type="PANTHER" id="PTHR43151">
    <property type="entry name" value="FEOA FAMILY PROTEIN"/>
    <property type="match status" value="1"/>
</dbReference>
<dbReference type="EMBL" id="BARV01037564">
    <property type="protein sequence ID" value="GAI52067.1"/>
    <property type="molecule type" value="Genomic_DNA"/>
</dbReference>
<dbReference type="Pfam" id="PF04023">
    <property type="entry name" value="FeoA"/>
    <property type="match status" value="1"/>
</dbReference>
<dbReference type="InterPro" id="IPR053184">
    <property type="entry name" value="FeoA-like"/>
</dbReference>
<evidence type="ECO:0000256" key="1">
    <source>
        <dbReference type="ARBA" id="ARBA00023004"/>
    </source>
</evidence>
<name>X1P6Z7_9ZZZZ</name>
<evidence type="ECO:0000259" key="2">
    <source>
        <dbReference type="SMART" id="SM00899"/>
    </source>
</evidence>
<dbReference type="GO" id="GO:0046914">
    <property type="term" value="F:transition metal ion binding"/>
    <property type="evidence" value="ECO:0007669"/>
    <property type="project" value="InterPro"/>
</dbReference>
<comment type="caution">
    <text evidence="3">The sequence shown here is derived from an EMBL/GenBank/DDBJ whole genome shotgun (WGS) entry which is preliminary data.</text>
</comment>
<dbReference type="SUPFAM" id="SSF50037">
    <property type="entry name" value="C-terminal domain of transcriptional repressors"/>
    <property type="match status" value="1"/>
</dbReference>
<dbReference type="InterPro" id="IPR007167">
    <property type="entry name" value="Fe-transptr_FeoA-like"/>
</dbReference>
<sequence>MRKLLVELRAGESGIIVGVTGGFGLQRRLATLGIRINKKVRMITAQPFRGPIVVEVDRARIAIGLGMAWKILVEVAK</sequence>